<organism evidence="1 2">
    <name type="scientific">Aspergillus wentii DTO 134E9</name>
    <dbReference type="NCBI Taxonomy" id="1073089"/>
    <lineage>
        <taxon>Eukaryota</taxon>
        <taxon>Fungi</taxon>
        <taxon>Dikarya</taxon>
        <taxon>Ascomycota</taxon>
        <taxon>Pezizomycotina</taxon>
        <taxon>Eurotiomycetes</taxon>
        <taxon>Eurotiomycetidae</taxon>
        <taxon>Eurotiales</taxon>
        <taxon>Aspergillaceae</taxon>
        <taxon>Aspergillus</taxon>
        <taxon>Aspergillus subgen. Cremei</taxon>
    </lineage>
</organism>
<dbReference type="EMBL" id="KV878214">
    <property type="protein sequence ID" value="OJJ33529.1"/>
    <property type="molecule type" value="Genomic_DNA"/>
</dbReference>
<dbReference type="RefSeq" id="XP_040687206.1">
    <property type="nucleotide sequence ID" value="XM_040839479.1"/>
</dbReference>
<dbReference type="Gene3D" id="3.10.450.50">
    <property type="match status" value="1"/>
</dbReference>
<dbReference type="GeneID" id="63755327"/>
<proteinExistence type="predicted"/>
<dbReference type="AlphaFoldDB" id="A0A1L9RF23"/>
<dbReference type="GO" id="GO:0030638">
    <property type="term" value="P:polyketide metabolic process"/>
    <property type="evidence" value="ECO:0007669"/>
    <property type="project" value="InterPro"/>
</dbReference>
<dbReference type="SUPFAM" id="SSF54427">
    <property type="entry name" value="NTF2-like"/>
    <property type="match status" value="1"/>
</dbReference>
<evidence type="ECO:0000313" key="1">
    <source>
        <dbReference type="EMBL" id="OJJ33529.1"/>
    </source>
</evidence>
<accession>A0A1L9RF23</accession>
<protein>
    <submittedName>
        <fullName evidence="1">Uncharacterized protein</fullName>
    </submittedName>
</protein>
<dbReference type="STRING" id="1073089.A0A1L9RF23"/>
<reference evidence="2" key="1">
    <citation type="journal article" date="2017" name="Genome Biol.">
        <title>Comparative genomics reveals high biological diversity and specific adaptations in the industrially and medically important fungal genus Aspergillus.</title>
        <authorList>
            <person name="de Vries R.P."/>
            <person name="Riley R."/>
            <person name="Wiebenga A."/>
            <person name="Aguilar-Osorio G."/>
            <person name="Amillis S."/>
            <person name="Uchima C.A."/>
            <person name="Anderluh G."/>
            <person name="Asadollahi M."/>
            <person name="Askin M."/>
            <person name="Barry K."/>
            <person name="Battaglia E."/>
            <person name="Bayram O."/>
            <person name="Benocci T."/>
            <person name="Braus-Stromeyer S.A."/>
            <person name="Caldana C."/>
            <person name="Canovas D."/>
            <person name="Cerqueira G.C."/>
            <person name="Chen F."/>
            <person name="Chen W."/>
            <person name="Choi C."/>
            <person name="Clum A."/>
            <person name="Dos Santos R.A."/>
            <person name="Damasio A.R."/>
            <person name="Diallinas G."/>
            <person name="Emri T."/>
            <person name="Fekete E."/>
            <person name="Flipphi M."/>
            <person name="Freyberg S."/>
            <person name="Gallo A."/>
            <person name="Gournas C."/>
            <person name="Habgood R."/>
            <person name="Hainaut M."/>
            <person name="Harispe M.L."/>
            <person name="Henrissat B."/>
            <person name="Hilden K.S."/>
            <person name="Hope R."/>
            <person name="Hossain A."/>
            <person name="Karabika E."/>
            <person name="Karaffa L."/>
            <person name="Karanyi Z."/>
            <person name="Krasevec N."/>
            <person name="Kuo A."/>
            <person name="Kusch H."/>
            <person name="LaButti K."/>
            <person name="Lagendijk E.L."/>
            <person name="Lapidus A."/>
            <person name="Levasseur A."/>
            <person name="Lindquist E."/>
            <person name="Lipzen A."/>
            <person name="Logrieco A.F."/>
            <person name="MacCabe A."/>
            <person name="Maekelae M.R."/>
            <person name="Malavazi I."/>
            <person name="Melin P."/>
            <person name="Meyer V."/>
            <person name="Mielnichuk N."/>
            <person name="Miskei M."/>
            <person name="Molnar A.P."/>
            <person name="Mule G."/>
            <person name="Ngan C.Y."/>
            <person name="Orejas M."/>
            <person name="Orosz E."/>
            <person name="Ouedraogo J.P."/>
            <person name="Overkamp K.M."/>
            <person name="Park H.-S."/>
            <person name="Perrone G."/>
            <person name="Piumi F."/>
            <person name="Punt P.J."/>
            <person name="Ram A.F."/>
            <person name="Ramon A."/>
            <person name="Rauscher S."/>
            <person name="Record E."/>
            <person name="Riano-Pachon D.M."/>
            <person name="Robert V."/>
            <person name="Roehrig J."/>
            <person name="Ruller R."/>
            <person name="Salamov A."/>
            <person name="Salih N.S."/>
            <person name="Samson R.A."/>
            <person name="Sandor E."/>
            <person name="Sanguinetti M."/>
            <person name="Schuetze T."/>
            <person name="Sepcic K."/>
            <person name="Shelest E."/>
            <person name="Sherlock G."/>
            <person name="Sophianopoulou V."/>
            <person name="Squina F.M."/>
            <person name="Sun H."/>
            <person name="Susca A."/>
            <person name="Todd R.B."/>
            <person name="Tsang A."/>
            <person name="Unkles S.E."/>
            <person name="van de Wiele N."/>
            <person name="van Rossen-Uffink D."/>
            <person name="Oliveira J.V."/>
            <person name="Vesth T.C."/>
            <person name="Visser J."/>
            <person name="Yu J.-H."/>
            <person name="Zhou M."/>
            <person name="Andersen M.R."/>
            <person name="Archer D.B."/>
            <person name="Baker S.E."/>
            <person name="Benoit I."/>
            <person name="Brakhage A.A."/>
            <person name="Braus G.H."/>
            <person name="Fischer R."/>
            <person name="Frisvad J.C."/>
            <person name="Goldman G.H."/>
            <person name="Houbraken J."/>
            <person name="Oakley B."/>
            <person name="Pocsi I."/>
            <person name="Scazzocchio C."/>
            <person name="Seiboth B."/>
            <person name="vanKuyk P.A."/>
            <person name="Wortman J."/>
            <person name="Dyer P.S."/>
            <person name="Grigoriev I.V."/>
        </authorList>
    </citation>
    <scope>NUCLEOTIDE SEQUENCE [LARGE SCALE GENOMIC DNA]</scope>
    <source>
        <strain evidence="2">DTO 134E9</strain>
    </source>
</reference>
<gene>
    <name evidence="1" type="ORF">ASPWEDRAFT_744861</name>
</gene>
<sequence length="303" mass="34070">MNEVGIPPASSPAPNVYEIEPGVRLLRPLSRRGIGPGMIILLPDGSASKLILNNGVPTPSLKWAEEAYVVIEIRKSAMDRGYTLNQAVESLTQHDQCVQHDTIGLVAYDSQLWEKAESLPGISRITAAAIYGSASDIARLTSNNIPTVQHLSGQASMQLQRTDNTMQYDYPNMSSQSFALTSSSDIDYTTEAVSHTRNLTFLKRHMKGPYFDLEAIWEEHTYFEFDNRSVEHTMNTMVQEPYVNHIPTMTGGIGRDQLTHFYRDHFIFSNSRDIKNKLISRTIGIDRVVDEFIMTMTHDSKVD</sequence>
<name>A0A1L9RF23_ASPWE</name>
<evidence type="ECO:0000313" key="2">
    <source>
        <dbReference type="Proteomes" id="UP000184383"/>
    </source>
</evidence>
<dbReference type="PANTHER" id="PTHR38436:SF3">
    <property type="entry name" value="CARBOXYMETHYLENEBUTENOLIDASE-RELATED"/>
    <property type="match status" value="1"/>
</dbReference>
<dbReference type="PANTHER" id="PTHR38436">
    <property type="entry name" value="POLYKETIDE CYCLASE SNOAL-LIKE DOMAIN"/>
    <property type="match status" value="1"/>
</dbReference>
<keyword evidence="2" id="KW-1185">Reference proteome</keyword>
<dbReference type="VEuPathDB" id="FungiDB:ASPWEDRAFT_744861"/>
<dbReference type="Proteomes" id="UP000184383">
    <property type="component" value="Unassembled WGS sequence"/>
</dbReference>
<dbReference type="InterPro" id="IPR009959">
    <property type="entry name" value="Cyclase_SnoaL-like"/>
</dbReference>
<dbReference type="InterPro" id="IPR032710">
    <property type="entry name" value="NTF2-like_dom_sf"/>
</dbReference>
<dbReference type="OrthoDB" id="5440at2759"/>